<sequence length="59" mass="6204">MVPPFRFPPAAASLFLPLSSQGASLPLLGLQGKAKEVFIRAPLHPCPSPTLPASQVTRP</sequence>
<comment type="caution">
    <text evidence="1">The sequence shown here is derived from an EMBL/GenBank/DDBJ whole genome shotgun (WGS) entry which is preliminary data.</text>
</comment>
<reference evidence="1 2" key="1">
    <citation type="submission" date="2019-05" db="EMBL/GenBank/DDBJ databases">
        <title>Another draft genome of Portunus trituberculatus and its Hox gene families provides insights of decapod evolution.</title>
        <authorList>
            <person name="Jeong J.-H."/>
            <person name="Song I."/>
            <person name="Kim S."/>
            <person name="Choi T."/>
            <person name="Kim D."/>
            <person name="Ryu S."/>
            <person name="Kim W."/>
        </authorList>
    </citation>
    <scope>NUCLEOTIDE SEQUENCE [LARGE SCALE GENOMIC DNA]</scope>
    <source>
        <tissue evidence="1">Muscle</tissue>
    </source>
</reference>
<protein>
    <submittedName>
        <fullName evidence="1">Uncharacterized protein</fullName>
    </submittedName>
</protein>
<name>A0A5B7IK90_PORTR</name>
<keyword evidence="2" id="KW-1185">Reference proteome</keyword>
<dbReference type="EMBL" id="VSRR010064876">
    <property type="protein sequence ID" value="MPC84242.1"/>
    <property type="molecule type" value="Genomic_DNA"/>
</dbReference>
<gene>
    <name evidence="1" type="ORF">E2C01_078972</name>
</gene>
<evidence type="ECO:0000313" key="1">
    <source>
        <dbReference type="EMBL" id="MPC84242.1"/>
    </source>
</evidence>
<organism evidence="1 2">
    <name type="scientific">Portunus trituberculatus</name>
    <name type="common">Swimming crab</name>
    <name type="synonym">Neptunus trituberculatus</name>
    <dbReference type="NCBI Taxonomy" id="210409"/>
    <lineage>
        <taxon>Eukaryota</taxon>
        <taxon>Metazoa</taxon>
        <taxon>Ecdysozoa</taxon>
        <taxon>Arthropoda</taxon>
        <taxon>Crustacea</taxon>
        <taxon>Multicrustacea</taxon>
        <taxon>Malacostraca</taxon>
        <taxon>Eumalacostraca</taxon>
        <taxon>Eucarida</taxon>
        <taxon>Decapoda</taxon>
        <taxon>Pleocyemata</taxon>
        <taxon>Brachyura</taxon>
        <taxon>Eubrachyura</taxon>
        <taxon>Portunoidea</taxon>
        <taxon>Portunidae</taxon>
        <taxon>Portuninae</taxon>
        <taxon>Portunus</taxon>
    </lineage>
</organism>
<dbReference type="Proteomes" id="UP000324222">
    <property type="component" value="Unassembled WGS sequence"/>
</dbReference>
<accession>A0A5B7IK90</accession>
<dbReference type="AlphaFoldDB" id="A0A5B7IK90"/>
<proteinExistence type="predicted"/>
<evidence type="ECO:0000313" key="2">
    <source>
        <dbReference type="Proteomes" id="UP000324222"/>
    </source>
</evidence>